<dbReference type="Pfam" id="PF00690">
    <property type="entry name" value="Cation_ATPase_N"/>
    <property type="match status" value="1"/>
</dbReference>
<keyword evidence="7" id="KW-0547">Nucleotide-binding</keyword>
<evidence type="ECO:0000256" key="3">
    <source>
        <dbReference type="ARBA" id="ARBA00022448"/>
    </source>
</evidence>
<dbReference type="GO" id="GO:0005388">
    <property type="term" value="F:P-type calcium transporter activity"/>
    <property type="evidence" value="ECO:0007669"/>
    <property type="project" value="UniProtKB-EC"/>
</dbReference>
<evidence type="ECO:0000259" key="16">
    <source>
        <dbReference type="SMART" id="SM00831"/>
    </source>
</evidence>
<dbReference type="FunFam" id="3.40.50.1000:FF:000028">
    <property type="entry name" value="Calcium-transporting P-type ATPase, putative"/>
    <property type="match status" value="1"/>
</dbReference>
<evidence type="ECO:0000256" key="10">
    <source>
        <dbReference type="ARBA" id="ARBA00022967"/>
    </source>
</evidence>
<evidence type="ECO:0000256" key="9">
    <source>
        <dbReference type="ARBA" id="ARBA00022842"/>
    </source>
</evidence>
<feature type="transmembrane region" description="Helical" evidence="15">
    <location>
        <begin position="77"/>
        <end position="96"/>
    </location>
</feature>
<dbReference type="InterPro" id="IPR023214">
    <property type="entry name" value="HAD_sf"/>
</dbReference>
<dbReference type="NCBIfam" id="TIGR01494">
    <property type="entry name" value="ATPase_P-type"/>
    <property type="match status" value="3"/>
</dbReference>
<keyword evidence="6 15" id="KW-0812">Transmembrane</keyword>
<keyword evidence="18" id="KW-1185">Reference proteome</keyword>
<dbReference type="SFLD" id="SFLDF00027">
    <property type="entry name" value="p-type_atpase"/>
    <property type="match status" value="1"/>
</dbReference>
<evidence type="ECO:0000313" key="17">
    <source>
        <dbReference type="EMBL" id="RNA69654.1"/>
    </source>
</evidence>
<dbReference type="Gene3D" id="1.20.1110.10">
    <property type="entry name" value="Calcium-transporting ATPase, transmembrane domain"/>
    <property type="match status" value="1"/>
</dbReference>
<evidence type="ECO:0000313" key="18">
    <source>
        <dbReference type="Proteomes" id="UP000278746"/>
    </source>
</evidence>
<comment type="similarity">
    <text evidence="2">Belongs to the cation transport ATPase (P-type) (TC 3.A.3) family. Type IIA subfamily.</text>
</comment>
<feature type="transmembrane region" description="Helical" evidence="15">
    <location>
        <begin position="695"/>
        <end position="716"/>
    </location>
</feature>
<feature type="transmembrane region" description="Helical" evidence="15">
    <location>
        <begin position="797"/>
        <end position="815"/>
    </location>
</feature>
<sequence length="906" mass="99260">MKWYEMEVEEVERMINTDAARGLDDEEAQMRLKKHGLNKLDDGKRTPLFFLFISQFKDFMVLVLLAATLVSGLLGEYIDALTIMIIVLLNGFLGFFQERKAEKSLASLKALSAPQMNVLRNGEWKRIPSHEAVIGDIVKMTAGDRIGADVRILRSESMYVEESALTGESLPVRKSREAIQSFDTLPLGDQENMAFMGTLVTQGNGAGVVIASGMKTEMGKIAHLLKTTESMETPLQKRLEQLGKVLIAAALLLTGLVVLFGIIQGHDVYTMFLAGVSLAVAAIPEGLPAIVTVALALGVQRMIKRNAIVRKLPAVETLGCATVICSDKTGTLTQNEMTVTTLYSDGTLWNVTGSGFQPLGDFYLGEKRIDPVKEKPLWQLLTFGMLCNNAQLKETKDGVYAVDGDPTEGALLAAARKAGVSKSSLEKLYTVEKEFPFDSGRKMMSVIVKNKETNSRFIVTKGAPDVVLNRTGFILSNGRKGKLDQSERDRQYTVVEELASDALRTIAIAYRELKPGESVETESDAERELTFIGIQGMIDPPRDEVFSAVDECKKAGIKTVMITGDHALTAKAIATRLGMLPIGGKVLTGGDLSKMNVEELSAVVDDVYVFARVTPEDKLKIVKALQSRGHIVAMTGDGVNDAPAIKAANIGVAMGTTGTDVAKEASSLILSDDNFKTIKAAIKEGRNIYDNIRKFIRYMLASNVGEILVMLFAMMLGMPLPLVAIQILWINLVTDGLPAMALGMDQPEDDVMKRKPRPPNESIFARKLGWKVVSRGFMIGAVTLFAFWQTYQSSGENLMLAQTVAFATLVMAQLIHVFDCRSEHSVFHRNPFENKYLVGAVISSIVLMLVVLYYPPLQPVFHTVSLGFEHWLLILASASVPTVALAGFQLFKRKETLGKRRLGMVK</sequence>
<dbReference type="InterPro" id="IPR006068">
    <property type="entry name" value="ATPase_P-typ_cation-transptr_C"/>
</dbReference>
<keyword evidence="4" id="KW-1003">Cell membrane</keyword>
<dbReference type="PANTHER" id="PTHR43294:SF21">
    <property type="entry name" value="CATION TRANSPORTING ATPASE"/>
    <property type="match status" value="1"/>
</dbReference>
<dbReference type="InterPro" id="IPR023299">
    <property type="entry name" value="ATPase_P-typ_cyto_dom_N"/>
</dbReference>
<dbReference type="InterPro" id="IPR023298">
    <property type="entry name" value="ATPase_P-typ_TM_dom_sf"/>
</dbReference>
<dbReference type="SFLD" id="SFLDS00003">
    <property type="entry name" value="Haloacid_Dehalogenase"/>
    <property type="match status" value="1"/>
</dbReference>
<dbReference type="GO" id="GO:0005524">
    <property type="term" value="F:ATP binding"/>
    <property type="evidence" value="ECO:0007669"/>
    <property type="project" value="UniProtKB-KW"/>
</dbReference>
<keyword evidence="3" id="KW-0813">Transport</keyword>
<feature type="transmembrane region" description="Helical" evidence="15">
    <location>
        <begin position="245"/>
        <end position="263"/>
    </location>
</feature>
<dbReference type="Pfam" id="PF13246">
    <property type="entry name" value="Cation_ATPase"/>
    <property type="match status" value="1"/>
</dbReference>
<dbReference type="SUPFAM" id="SSF56784">
    <property type="entry name" value="HAD-like"/>
    <property type="match status" value="1"/>
</dbReference>
<dbReference type="Pfam" id="PF00689">
    <property type="entry name" value="Cation_ATPase_C"/>
    <property type="match status" value="1"/>
</dbReference>
<dbReference type="Gene3D" id="3.40.50.1000">
    <property type="entry name" value="HAD superfamily/HAD-like"/>
    <property type="match status" value="1"/>
</dbReference>
<evidence type="ECO:0000256" key="11">
    <source>
        <dbReference type="ARBA" id="ARBA00022989"/>
    </source>
</evidence>
<keyword evidence="8" id="KW-0067">ATP-binding</keyword>
<feature type="transmembrane region" description="Helical" evidence="15">
    <location>
        <begin position="836"/>
        <end position="855"/>
    </location>
</feature>
<dbReference type="InterPro" id="IPR018303">
    <property type="entry name" value="ATPase_P-typ_P_site"/>
</dbReference>
<dbReference type="EMBL" id="RHIB01000001">
    <property type="protein sequence ID" value="RNA69654.1"/>
    <property type="molecule type" value="Genomic_DNA"/>
</dbReference>
<keyword evidence="11 15" id="KW-1133">Transmembrane helix</keyword>
<feature type="domain" description="Cation-transporting P-type ATPase N-terminal" evidence="16">
    <location>
        <begin position="2"/>
        <end position="76"/>
    </location>
</feature>
<dbReference type="RefSeq" id="WP_122897169.1">
    <property type="nucleotide sequence ID" value="NZ_RHIB01000001.1"/>
</dbReference>
<evidence type="ECO:0000256" key="8">
    <source>
        <dbReference type="ARBA" id="ARBA00022840"/>
    </source>
</evidence>
<keyword evidence="5" id="KW-0597">Phosphoprotein</keyword>
<evidence type="ECO:0000256" key="2">
    <source>
        <dbReference type="ARBA" id="ARBA00005675"/>
    </source>
</evidence>
<evidence type="ECO:0000256" key="15">
    <source>
        <dbReference type="SAM" id="Phobius"/>
    </source>
</evidence>
<comment type="catalytic activity">
    <reaction evidence="14">
        <text>Ca(2+)(in) + ATP + H2O = Ca(2+)(out) + ADP + phosphate + H(+)</text>
        <dbReference type="Rhea" id="RHEA:18105"/>
        <dbReference type="ChEBI" id="CHEBI:15377"/>
        <dbReference type="ChEBI" id="CHEBI:15378"/>
        <dbReference type="ChEBI" id="CHEBI:29108"/>
        <dbReference type="ChEBI" id="CHEBI:30616"/>
        <dbReference type="ChEBI" id="CHEBI:43474"/>
        <dbReference type="ChEBI" id="CHEBI:456216"/>
        <dbReference type="EC" id="7.2.2.10"/>
    </reaction>
</comment>
<feature type="transmembrane region" description="Helical" evidence="15">
    <location>
        <begin position="772"/>
        <end position="791"/>
    </location>
</feature>
<dbReference type="GO" id="GO:0005886">
    <property type="term" value="C:plasma membrane"/>
    <property type="evidence" value="ECO:0007669"/>
    <property type="project" value="UniProtKB-SubCell"/>
</dbReference>
<dbReference type="FunFam" id="1.20.1110.10:FF:000065">
    <property type="entry name" value="Sarcoplasmic/endoplasmic reticulum calcium ATPase 1"/>
    <property type="match status" value="1"/>
</dbReference>
<keyword evidence="9" id="KW-0460">Magnesium</keyword>
<dbReference type="FunFam" id="3.40.50.1000:FF:000001">
    <property type="entry name" value="Phospholipid-transporting ATPase IC"/>
    <property type="match status" value="1"/>
</dbReference>
<feature type="transmembrane region" description="Helical" evidence="15">
    <location>
        <begin position="48"/>
        <end position="71"/>
    </location>
</feature>
<dbReference type="InterPro" id="IPR008250">
    <property type="entry name" value="ATPase_P-typ_transduc_dom_A_sf"/>
</dbReference>
<dbReference type="GO" id="GO:0016887">
    <property type="term" value="F:ATP hydrolysis activity"/>
    <property type="evidence" value="ECO:0007669"/>
    <property type="project" value="InterPro"/>
</dbReference>
<dbReference type="SFLD" id="SFLDG00002">
    <property type="entry name" value="C1.7:_P-type_atpase_like"/>
    <property type="match status" value="1"/>
</dbReference>
<dbReference type="InterPro" id="IPR001757">
    <property type="entry name" value="P_typ_ATPase"/>
</dbReference>
<evidence type="ECO:0000256" key="4">
    <source>
        <dbReference type="ARBA" id="ARBA00022475"/>
    </source>
</evidence>
<dbReference type="Proteomes" id="UP000278746">
    <property type="component" value="Unassembled WGS sequence"/>
</dbReference>
<name>A0A3M7TXY7_9BACI</name>
<evidence type="ECO:0000256" key="13">
    <source>
        <dbReference type="ARBA" id="ARBA00023136"/>
    </source>
</evidence>
<keyword evidence="13 15" id="KW-0472">Membrane</keyword>
<dbReference type="AlphaFoldDB" id="A0A3M7TXY7"/>
<keyword evidence="12" id="KW-0406">Ion transport</keyword>
<evidence type="ECO:0000256" key="7">
    <source>
        <dbReference type="ARBA" id="ARBA00022741"/>
    </source>
</evidence>
<dbReference type="SMART" id="SM00831">
    <property type="entry name" value="Cation_ATPase_N"/>
    <property type="match status" value="1"/>
</dbReference>
<accession>A0A3M7TXY7</accession>
<protein>
    <submittedName>
        <fullName evidence="17">Cation-translocating P-type ATPase</fullName>
    </submittedName>
</protein>
<dbReference type="PRINTS" id="PR00120">
    <property type="entry name" value="HATPASE"/>
</dbReference>
<feature type="transmembrane region" description="Helical" evidence="15">
    <location>
        <begin position="870"/>
        <end position="891"/>
    </location>
</feature>
<keyword evidence="10" id="KW-1278">Translocase</keyword>
<dbReference type="PROSITE" id="PS00154">
    <property type="entry name" value="ATPASE_E1_E2"/>
    <property type="match status" value="1"/>
</dbReference>
<comment type="subcellular location">
    <subcellularLocation>
        <location evidence="1">Cell membrane</location>
        <topology evidence="1">Multi-pass membrane protein</topology>
    </subcellularLocation>
</comment>
<evidence type="ECO:0000256" key="6">
    <source>
        <dbReference type="ARBA" id="ARBA00022692"/>
    </source>
</evidence>
<gene>
    <name evidence="17" type="ORF">EBO34_06875</name>
</gene>
<dbReference type="OrthoDB" id="9813266at2"/>
<dbReference type="InterPro" id="IPR059000">
    <property type="entry name" value="ATPase_P-type_domA"/>
</dbReference>
<dbReference type="InterPro" id="IPR036412">
    <property type="entry name" value="HAD-like_sf"/>
</dbReference>
<dbReference type="SUPFAM" id="SSF81665">
    <property type="entry name" value="Calcium ATPase, transmembrane domain M"/>
    <property type="match status" value="1"/>
</dbReference>
<organism evidence="17 18">
    <name type="scientific">Alteribacter keqinensis</name>
    <dbReference type="NCBI Taxonomy" id="2483800"/>
    <lineage>
        <taxon>Bacteria</taxon>
        <taxon>Bacillati</taxon>
        <taxon>Bacillota</taxon>
        <taxon>Bacilli</taxon>
        <taxon>Bacillales</taxon>
        <taxon>Bacillaceae</taxon>
        <taxon>Alteribacter</taxon>
    </lineage>
</organism>
<dbReference type="InterPro" id="IPR004014">
    <property type="entry name" value="ATPase_P-typ_cation-transptr_N"/>
</dbReference>
<dbReference type="PANTHER" id="PTHR43294">
    <property type="entry name" value="SODIUM/POTASSIUM-TRANSPORTING ATPASE SUBUNIT ALPHA"/>
    <property type="match status" value="1"/>
</dbReference>
<dbReference type="InterPro" id="IPR044492">
    <property type="entry name" value="P_typ_ATPase_HD_dom"/>
</dbReference>
<feature type="transmembrane region" description="Helical" evidence="15">
    <location>
        <begin position="722"/>
        <end position="744"/>
    </location>
</feature>
<dbReference type="SUPFAM" id="SSF81660">
    <property type="entry name" value="Metal cation-transporting ATPase, ATP-binding domain N"/>
    <property type="match status" value="1"/>
</dbReference>
<evidence type="ECO:0000256" key="14">
    <source>
        <dbReference type="ARBA" id="ARBA00048694"/>
    </source>
</evidence>
<dbReference type="CDD" id="cd02089">
    <property type="entry name" value="P-type_ATPase_Ca_prok"/>
    <property type="match status" value="1"/>
</dbReference>
<feature type="transmembrane region" description="Helical" evidence="15">
    <location>
        <begin position="269"/>
        <end position="297"/>
    </location>
</feature>
<dbReference type="Pfam" id="PF00122">
    <property type="entry name" value="E1-E2_ATPase"/>
    <property type="match status" value="1"/>
</dbReference>
<evidence type="ECO:0000256" key="12">
    <source>
        <dbReference type="ARBA" id="ARBA00023065"/>
    </source>
</evidence>
<dbReference type="Gene3D" id="3.40.1110.10">
    <property type="entry name" value="Calcium-transporting ATPase, cytoplasmic domain N"/>
    <property type="match status" value="1"/>
</dbReference>
<evidence type="ECO:0000256" key="5">
    <source>
        <dbReference type="ARBA" id="ARBA00022553"/>
    </source>
</evidence>
<dbReference type="InterPro" id="IPR050510">
    <property type="entry name" value="Cation_transp_ATPase_P-type"/>
</dbReference>
<proteinExistence type="inferred from homology"/>
<dbReference type="PRINTS" id="PR00119">
    <property type="entry name" value="CATATPASE"/>
</dbReference>
<comment type="caution">
    <text evidence="17">The sequence shown here is derived from an EMBL/GenBank/DDBJ whole genome shotgun (WGS) entry which is preliminary data.</text>
</comment>
<dbReference type="Gene3D" id="2.70.150.10">
    <property type="entry name" value="Calcium-transporting ATPase, cytoplasmic transduction domain A"/>
    <property type="match status" value="1"/>
</dbReference>
<evidence type="ECO:0000256" key="1">
    <source>
        <dbReference type="ARBA" id="ARBA00004651"/>
    </source>
</evidence>
<dbReference type="SUPFAM" id="SSF81653">
    <property type="entry name" value="Calcium ATPase, transduction domain A"/>
    <property type="match status" value="1"/>
</dbReference>
<reference evidence="17 18" key="1">
    <citation type="submission" date="2018-10" db="EMBL/GenBank/DDBJ databases">
        <title>Bacillus Keqinensis sp. nov., a moderately halophilic bacterium isolated from a saline-alkaline lake.</title>
        <authorList>
            <person name="Wang H."/>
        </authorList>
    </citation>
    <scope>NUCLEOTIDE SEQUENCE [LARGE SCALE GENOMIC DNA]</scope>
    <source>
        <strain evidence="17 18">KQ-3</strain>
    </source>
</reference>